<dbReference type="Pfam" id="PF01594">
    <property type="entry name" value="AI-2E_transport"/>
    <property type="match status" value="1"/>
</dbReference>
<dbReference type="InterPro" id="IPR002549">
    <property type="entry name" value="AI-2E-like"/>
</dbReference>
<evidence type="ECO:0000256" key="6">
    <source>
        <dbReference type="SAM" id="Phobius"/>
    </source>
</evidence>
<organism evidence="7 8">
    <name type="scientific">Ruminiclostridium hungatei</name>
    <name type="common">Clostridium hungatei</name>
    <dbReference type="NCBI Taxonomy" id="48256"/>
    <lineage>
        <taxon>Bacteria</taxon>
        <taxon>Bacillati</taxon>
        <taxon>Bacillota</taxon>
        <taxon>Clostridia</taxon>
        <taxon>Eubacteriales</taxon>
        <taxon>Oscillospiraceae</taxon>
        <taxon>Ruminiclostridium</taxon>
    </lineage>
</organism>
<feature type="transmembrane region" description="Helical" evidence="6">
    <location>
        <begin position="298"/>
        <end position="327"/>
    </location>
</feature>
<evidence type="ECO:0000256" key="2">
    <source>
        <dbReference type="ARBA" id="ARBA00009773"/>
    </source>
</evidence>
<feature type="transmembrane region" description="Helical" evidence="6">
    <location>
        <begin position="67"/>
        <end position="88"/>
    </location>
</feature>
<dbReference type="EMBL" id="MZGX01000002">
    <property type="protein sequence ID" value="OPX45860.1"/>
    <property type="molecule type" value="Genomic_DNA"/>
</dbReference>
<keyword evidence="4 6" id="KW-1133">Transmembrane helix</keyword>
<comment type="similarity">
    <text evidence="2">Belongs to the autoinducer-2 exporter (AI-2E) (TC 2.A.86) family.</text>
</comment>
<sequence>MTTFKSIFTKQMPRRILILLAFGVAIYLLRGMANMFLLTFIFAYLGYTAQSFFFKRAKNLNSRVLKAIIITVYLAILTLAVYVLYLYIPKIVSEVNAIIKQAIVFLNGTYENTTLNYIISLSKEFKISTYISNNYEGLIKSITNIGKWGIDIFIAIILSLFFILEKNRIVRFTSYFENSKIRVVYEEMSFFGRKFLQSFGKVIQTQITISFINSILSMIMLYVLNFPQVLGLGAMIFVLGLVPVAGVVISLIPLAIIAFTIGGFRMIVYVLILIAILHALESYILNPKLMSQKTKLPVFYTFVVLIVSEHVLGIWGLIIGIPIFIFIMDVLEVRNPDVPSSDNAKPKVREE</sequence>
<feature type="transmembrane region" description="Helical" evidence="6">
    <location>
        <begin position="12"/>
        <end position="29"/>
    </location>
</feature>
<evidence type="ECO:0000256" key="1">
    <source>
        <dbReference type="ARBA" id="ARBA00004141"/>
    </source>
</evidence>
<keyword evidence="3 6" id="KW-0812">Transmembrane</keyword>
<evidence type="ECO:0000256" key="4">
    <source>
        <dbReference type="ARBA" id="ARBA00022989"/>
    </source>
</evidence>
<keyword evidence="5 6" id="KW-0472">Membrane</keyword>
<dbReference type="RefSeq" id="WP_080062827.1">
    <property type="nucleotide sequence ID" value="NZ_MZGX01000002.1"/>
</dbReference>
<feature type="transmembrane region" description="Helical" evidence="6">
    <location>
        <begin position="35"/>
        <end position="55"/>
    </location>
</feature>
<gene>
    <name evidence="7" type="ORF">CLHUN_03330</name>
</gene>
<dbReference type="STRING" id="48256.CLHUN_03330"/>
<accession>A0A1V4SPT3</accession>
<dbReference type="Proteomes" id="UP000191554">
    <property type="component" value="Unassembled WGS sequence"/>
</dbReference>
<dbReference type="AlphaFoldDB" id="A0A1V4SPT3"/>
<dbReference type="OrthoDB" id="9772136at2"/>
<proteinExistence type="inferred from homology"/>
<dbReference type="GO" id="GO:0055085">
    <property type="term" value="P:transmembrane transport"/>
    <property type="evidence" value="ECO:0007669"/>
    <property type="project" value="TreeGrafter"/>
</dbReference>
<evidence type="ECO:0000256" key="3">
    <source>
        <dbReference type="ARBA" id="ARBA00022692"/>
    </source>
</evidence>
<protein>
    <recommendedName>
        <fullName evidence="9">Pheromone autoinducer 2 transporter</fullName>
    </recommendedName>
</protein>
<feature type="transmembrane region" description="Helical" evidence="6">
    <location>
        <begin position="230"/>
        <end position="259"/>
    </location>
</feature>
<evidence type="ECO:0008006" key="9">
    <source>
        <dbReference type="Google" id="ProtNLM"/>
    </source>
</evidence>
<feature type="transmembrane region" description="Helical" evidence="6">
    <location>
        <begin position="145"/>
        <end position="164"/>
    </location>
</feature>
<dbReference type="PANTHER" id="PTHR21716">
    <property type="entry name" value="TRANSMEMBRANE PROTEIN"/>
    <property type="match status" value="1"/>
</dbReference>
<evidence type="ECO:0000256" key="5">
    <source>
        <dbReference type="ARBA" id="ARBA00023136"/>
    </source>
</evidence>
<comment type="subcellular location">
    <subcellularLocation>
        <location evidence="1">Membrane</location>
        <topology evidence="1">Multi-pass membrane protein</topology>
    </subcellularLocation>
</comment>
<evidence type="ECO:0000313" key="7">
    <source>
        <dbReference type="EMBL" id="OPX45860.1"/>
    </source>
</evidence>
<dbReference type="GO" id="GO:0016020">
    <property type="term" value="C:membrane"/>
    <property type="evidence" value="ECO:0007669"/>
    <property type="project" value="UniProtKB-SubCell"/>
</dbReference>
<reference evidence="7 8" key="1">
    <citation type="submission" date="2017-03" db="EMBL/GenBank/DDBJ databases">
        <title>Genome sequence of Clostridium hungatei DSM 14427.</title>
        <authorList>
            <person name="Poehlein A."/>
            <person name="Daniel R."/>
        </authorList>
    </citation>
    <scope>NUCLEOTIDE SEQUENCE [LARGE SCALE GENOMIC DNA]</scope>
    <source>
        <strain evidence="7 8">DSM 14427</strain>
    </source>
</reference>
<name>A0A1V4SPT3_RUMHU</name>
<dbReference type="PANTHER" id="PTHR21716:SF62">
    <property type="entry name" value="TRANSPORT PROTEIN YDBI-RELATED"/>
    <property type="match status" value="1"/>
</dbReference>
<evidence type="ECO:0000313" key="8">
    <source>
        <dbReference type="Proteomes" id="UP000191554"/>
    </source>
</evidence>
<feature type="transmembrane region" description="Helical" evidence="6">
    <location>
        <begin position="202"/>
        <end position="224"/>
    </location>
</feature>
<keyword evidence="8" id="KW-1185">Reference proteome</keyword>
<comment type="caution">
    <text evidence="7">The sequence shown here is derived from an EMBL/GenBank/DDBJ whole genome shotgun (WGS) entry which is preliminary data.</text>
</comment>
<feature type="transmembrane region" description="Helical" evidence="6">
    <location>
        <begin position="266"/>
        <end position="286"/>
    </location>
</feature>